<dbReference type="GO" id="GO:0006567">
    <property type="term" value="P:L-threonine catabolic process"/>
    <property type="evidence" value="ECO:0007669"/>
    <property type="project" value="TreeGrafter"/>
</dbReference>
<evidence type="ECO:0000256" key="1">
    <source>
        <dbReference type="ARBA" id="ARBA00001933"/>
    </source>
</evidence>
<protein>
    <recommendedName>
        <fullName evidence="5">L-serine ammonia-lyase</fullName>
        <ecNumber evidence="5">4.3.1.17</ecNumber>
    </recommendedName>
    <alternativeName>
        <fullName evidence="10">L-serine deaminase</fullName>
    </alternativeName>
    <alternativeName>
        <fullName evidence="11">L-threonine dehydratase</fullName>
    </alternativeName>
</protein>
<proteinExistence type="inferred from homology"/>
<evidence type="ECO:0000256" key="11">
    <source>
        <dbReference type="ARBA" id="ARBA00042605"/>
    </source>
</evidence>
<evidence type="ECO:0000256" key="6">
    <source>
        <dbReference type="ARBA" id="ARBA00022432"/>
    </source>
</evidence>
<dbReference type="GO" id="GO:0030170">
    <property type="term" value="F:pyridoxal phosphate binding"/>
    <property type="evidence" value="ECO:0007669"/>
    <property type="project" value="InterPro"/>
</dbReference>
<organism evidence="14 15">
    <name type="scientific">Scophthalmus maximus</name>
    <name type="common">Turbot</name>
    <name type="synonym">Psetta maxima</name>
    <dbReference type="NCBI Taxonomy" id="52904"/>
    <lineage>
        <taxon>Eukaryota</taxon>
        <taxon>Metazoa</taxon>
        <taxon>Chordata</taxon>
        <taxon>Craniata</taxon>
        <taxon>Vertebrata</taxon>
        <taxon>Euteleostomi</taxon>
        <taxon>Actinopterygii</taxon>
        <taxon>Neopterygii</taxon>
        <taxon>Teleostei</taxon>
        <taxon>Neoteleostei</taxon>
        <taxon>Acanthomorphata</taxon>
        <taxon>Carangaria</taxon>
        <taxon>Pleuronectiformes</taxon>
        <taxon>Pleuronectoidei</taxon>
        <taxon>Scophthalmidae</taxon>
        <taxon>Scophthalmus</taxon>
    </lineage>
</organism>
<comment type="cofactor">
    <cofactor evidence="1">
        <name>pyridoxal 5'-phosphate</name>
        <dbReference type="ChEBI" id="CHEBI:597326"/>
    </cofactor>
</comment>
<evidence type="ECO:0000256" key="5">
    <source>
        <dbReference type="ARBA" id="ARBA00012093"/>
    </source>
</evidence>
<evidence type="ECO:0000256" key="8">
    <source>
        <dbReference type="ARBA" id="ARBA00022898"/>
    </source>
</evidence>
<evidence type="ECO:0000259" key="13">
    <source>
        <dbReference type="Pfam" id="PF00291"/>
    </source>
</evidence>
<comment type="pathway">
    <text evidence="3">Carbohydrate biosynthesis; gluconeogenesis.</text>
</comment>
<sequence>MAEHFHLNTPLLESVSMSRQTGTAVYLKMENSQPSGSFKIRGIGHMCRQLATQSKGVVCSSGGNAGMAAAYVARKMGVPATIVVPSSSPQMVIQKLREQGAAVQIVGKVWDDANAEALRLAETEGLTYVPPFDHPLLWQGHASVISEVAASLGTSVKPGAVVVSVGGGGLLCGVVQGLKDAGWADVPIVAMETVGADCFNAAVKAGRRVTLDDITSEAKCLGAKTVCQRAFEYSQCSELTIISELVTDQQALRAVETFLGRLPSPLGPLLMIVCGGSSVNMEQLTYLRNKLRT</sequence>
<comment type="similarity">
    <text evidence="4">Belongs to the serine/threonine dehydratase family.</text>
</comment>
<dbReference type="GO" id="GO:0006565">
    <property type="term" value="P:L-serine catabolic process"/>
    <property type="evidence" value="ECO:0007669"/>
    <property type="project" value="TreeGrafter"/>
</dbReference>
<dbReference type="PANTHER" id="PTHR48078:SF16">
    <property type="entry name" value="SERINE DEHYDRATASE-LIKE"/>
    <property type="match status" value="1"/>
</dbReference>
<dbReference type="FunFam" id="3.40.50.1100:FF:000040">
    <property type="entry name" value="L-serine dehydratase, putative"/>
    <property type="match status" value="1"/>
</dbReference>
<dbReference type="GO" id="GO:0004794">
    <property type="term" value="F:threonine deaminase activity"/>
    <property type="evidence" value="ECO:0007669"/>
    <property type="project" value="TreeGrafter"/>
</dbReference>
<accession>A0A8D3ADS6</accession>
<evidence type="ECO:0000256" key="4">
    <source>
        <dbReference type="ARBA" id="ARBA00010869"/>
    </source>
</evidence>
<gene>
    <name evidence="14" type="primary">sdsl</name>
</gene>
<evidence type="ECO:0000313" key="14">
    <source>
        <dbReference type="Ensembl" id="ENSSMAP00000016651.2"/>
    </source>
</evidence>
<keyword evidence="9" id="KW-0456">Lyase</keyword>
<dbReference type="SUPFAM" id="SSF53686">
    <property type="entry name" value="Tryptophan synthase beta subunit-like PLP-dependent enzymes"/>
    <property type="match status" value="1"/>
</dbReference>
<dbReference type="PANTHER" id="PTHR48078">
    <property type="entry name" value="THREONINE DEHYDRATASE, MITOCHONDRIAL-RELATED"/>
    <property type="match status" value="1"/>
</dbReference>
<name>A0A8D3ADS6_SCOMX</name>
<dbReference type="Gene3D" id="3.40.50.1100">
    <property type="match status" value="2"/>
</dbReference>
<evidence type="ECO:0000256" key="3">
    <source>
        <dbReference type="ARBA" id="ARBA00004742"/>
    </source>
</evidence>
<dbReference type="GeneTree" id="ENSGT00940000160713"/>
<comment type="catalytic activity">
    <reaction evidence="12">
        <text>L-serine = pyruvate + NH4(+)</text>
        <dbReference type="Rhea" id="RHEA:19169"/>
        <dbReference type="ChEBI" id="CHEBI:15361"/>
        <dbReference type="ChEBI" id="CHEBI:28938"/>
        <dbReference type="ChEBI" id="CHEBI:33384"/>
        <dbReference type="EC" id="4.3.1.17"/>
    </reaction>
</comment>
<dbReference type="GO" id="GO:0003941">
    <property type="term" value="F:L-serine ammonia-lyase activity"/>
    <property type="evidence" value="ECO:0007669"/>
    <property type="project" value="UniProtKB-EC"/>
</dbReference>
<dbReference type="Pfam" id="PF00291">
    <property type="entry name" value="PALP"/>
    <property type="match status" value="1"/>
</dbReference>
<keyword evidence="7" id="KW-0963">Cytoplasm</keyword>
<keyword evidence="8" id="KW-0663">Pyridoxal phosphate</keyword>
<evidence type="ECO:0000256" key="12">
    <source>
        <dbReference type="ARBA" id="ARBA00049406"/>
    </source>
</evidence>
<evidence type="ECO:0000256" key="2">
    <source>
        <dbReference type="ARBA" id="ARBA00004496"/>
    </source>
</evidence>
<dbReference type="InterPro" id="IPR036052">
    <property type="entry name" value="TrpB-like_PALP_sf"/>
</dbReference>
<dbReference type="GO" id="GO:0006094">
    <property type="term" value="P:gluconeogenesis"/>
    <property type="evidence" value="ECO:0007669"/>
    <property type="project" value="UniProtKB-KW"/>
</dbReference>
<dbReference type="InterPro" id="IPR000634">
    <property type="entry name" value="Ser/Thr_deHydtase_PyrdxlP-BS"/>
</dbReference>
<feature type="domain" description="Tryptophan synthase beta chain-like PALP" evidence="13">
    <location>
        <begin position="6"/>
        <end position="259"/>
    </location>
</feature>
<dbReference type="EC" id="4.3.1.17" evidence="5"/>
<comment type="subcellular location">
    <subcellularLocation>
        <location evidence="2">Cytoplasm</location>
    </subcellularLocation>
</comment>
<keyword evidence="6" id="KW-0312">Gluconeogenesis</keyword>
<dbReference type="GO" id="GO:0005737">
    <property type="term" value="C:cytoplasm"/>
    <property type="evidence" value="ECO:0007669"/>
    <property type="project" value="UniProtKB-SubCell"/>
</dbReference>
<reference evidence="14" key="1">
    <citation type="submission" date="2023-05" db="EMBL/GenBank/DDBJ databases">
        <title>High-quality long-read genome of Scophthalmus maximus.</title>
        <authorList>
            <person name="Lien S."/>
            <person name="Martinez P."/>
        </authorList>
    </citation>
    <scope>NUCLEOTIDE SEQUENCE [LARGE SCALE GENOMIC DNA]</scope>
</reference>
<dbReference type="GO" id="GO:0009097">
    <property type="term" value="P:isoleucine biosynthetic process"/>
    <property type="evidence" value="ECO:0007669"/>
    <property type="project" value="TreeGrafter"/>
</dbReference>
<dbReference type="PROSITE" id="PS00165">
    <property type="entry name" value="DEHYDRATASE_SER_THR"/>
    <property type="match status" value="1"/>
</dbReference>
<dbReference type="InterPro" id="IPR001926">
    <property type="entry name" value="TrpB-like_PALP"/>
</dbReference>
<dbReference type="InterPro" id="IPR050147">
    <property type="entry name" value="Ser/Thr_Dehydratase"/>
</dbReference>
<dbReference type="AlphaFoldDB" id="A0A8D3ADS6"/>
<reference evidence="14" key="2">
    <citation type="submission" date="2025-08" db="UniProtKB">
        <authorList>
            <consortium name="Ensembl"/>
        </authorList>
    </citation>
    <scope>IDENTIFICATION</scope>
</reference>
<dbReference type="Ensembl" id="ENSSMAT00000016860.2">
    <property type="protein sequence ID" value="ENSSMAP00000016651.2"/>
    <property type="gene ID" value="ENSSMAG00000010215.2"/>
</dbReference>
<evidence type="ECO:0000256" key="9">
    <source>
        <dbReference type="ARBA" id="ARBA00023239"/>
    </source>
</evidence>
<evidence type="ECO:0000313" key="15">
    <source>
        <dbReference type="Proteomes" id="UP000694558"/>
    </source>
</evidence>
<evidence type="ECO:0000256" key="10">
    <source>
        <dbReference type="ARBA" id="ARBA00041766"/>
    </source>
</evidence>
<dbReference type="Proteomes" id="UP000694558">
    <property type="component" value="Chromosome 17"/>
</dbReference>
<evidence type="ECO:0000256" key="7">
    <source>
        <dbReference type="ARBA" id="ARBA00022490"/>
    </source>
</evidence>